<dbReference type="Proteomes" id="UP000594638">
    <property type="component" value="Unassembled WGS sequence"/>
</dbReference>
<evidence type="ECO:0000313" key="1">
    <source>
        <dbReference type="EMBL" id="CAA2955348.1"/>
    </source>
</evidence>
<protein>
    <submittedName>
        <fullName evidence="1">Uncharacterized protein</fullName>
    </submittedName>
</protein>
<comment type="caution">
    <text evidence="1">The sequence shown here is derived from an EMBL/GenBank/DDBJ whole genome shotgun (WGS) entry which is preliminary data.</text>
</comment>
<keyword evidence="2" id="KW-1185">Reference proteome</keyword>
<dbReference type="Gramene" id="OE9A066005T1">
    <property type="protein sequence ID" value="OE9A066005C1"/>
    <property type="gene ID" value="OE9A066005"/>
</dbReference>
<reference evidence="1 2" key="1">
    <citation type="submission" date="2019-12" db="EMBL/GenBank/DDBJ databases">
        <authorList>
            <person name="Alioto T."/>
            <person name="Alioto T."/>
            <person name="Gomez Garrido J."/>
        </authorList>
    </citation>
    <scope>NUCLEOTIDE SEQUENCE [LARGE SCALE GENOMIC DNA]</scope>
</reference>
<sequence>MVYRPCPGRIQAAARTSLNFRAFLRNFWDSVSRPCPGCIMAKAGTEPNFQAILGNFMDTVCRPCPGYGRDASRLLGSFRDMERRGCPGRSLSFRHFSSISGSRRTGHVRDTFGPWWGHSLFLGISRQFVGTVCRPSPGRILAAVETRLDFQAFLGLVPMHGSGDGDAEEKVPAL</sequence>
<proteinExistence type="predicted"/>
<evidence type="ECO:0000313" key="2">
    <source>
        <dbReference type="Proteomes" id="UP000594638"/>
    </source>
</evidence>
<organism evidence="1 2">
    <name type="scientific">Olea europaea subsp. europaea</name>
    <dbReference type="NCBI Taxonomy" id="158383"/>
    <lineage>
        <taxon>Eukaryota</taxon>
        <taxon>Viridiplantae</taxon>
        <taxon>Streptophyta</taxon>
        <taxon>Embryophyta</taxon>
        <taxon>Tracheophyta</taxon>
        <taxon>Spermatophyta</taxon>
        <taxon>Magnoliopsida</taxon>
        <taxon>eudicotyledons</taxon>
        <taxon>Gunneridae</taxon>
        <taxon>Pentapetalae</taxon>
        <taxon>asterids</taxon>
        <taxon>lamiids</taxon>
        <taxon>Lamiales</taxon>
        <taxon>Oleaceae</taxon>
        <taxon>Oleeae</taxon>
        <taxon>Olea</taxon>
    </lineage>
</organism>
<gene>
    <name evidence="1" type="ORF">OLEA9_A066005</name>
</gene>
<dbReference type="EMBL" id="CACTIH010000146">
    <property type="protein sequence ID" value="CAA2955348.1"/>
    <property type="molecule type" value="Genomic_DNA"/>
</dbReference>
<name>A0A8S0PRH1_OLEEU</name>
<accession>A0A8S0PRH1</accession>
<dbReference type="AlphaFoldDB" id="A0A8S0PRH1"/>